<dbReference type="Pfam" id="PF02517">
    <property type="entry name" value="Rce1-like"/>
    <property type="match status" value="1"/>
</dbReference>
<comment type="caution">
    <text evidence="3">The sequence shown here is derived from an EMBL/GenBank/DDBJ whole genome shotgun (WGS) entry which is preliminary data.</text>
</comment>
<proteinExistence type="predicted"/>
<name>E6Q4X0_9ZZZZ</name>
<feature type="transmembrane region" description="Helical" evidence="1">
    <location>
        <begin position="185"/>
        <end position="203"/>
    </location>
</feature>
<dbReference type="GO" id="GO:0080120">
    <property type="term" value="P:CAAX-box protein maturation"/>
    <property type="evidence" value="ECO:0007669"/>
    <property type="project" value="UniProtKB-ARBA"/>
</dbReference>
<reference evidence="3" key="1">
    <citation type="submission" date="2009-10" db="EMBL/GenBank/DDBJ databases">
        <title>Diversity of trophic interactions inside an arsenic-rich microbial ecosystem.</title>
        <authorList>
            <person name="Bertin P.N."/>
            <person name="Heinrich-Salmeron A."/>
            <person name="Pelletier E."/>
            <person name="Goulhen-Chollet F."/>
            <person name="Arsene-Ploetze F."/>
            <person name="Gallien S."/>
            <person name="Calteau A."/>
            <person name="Vallenet D."/>
            <person name="Casiot C."/>
            <person name="Chane-Woon-Ming B."/>
            <person name="Giloteaux L."/>
            <person name="Barakat M."/>
            <person name="Bonnefoy V."/>
            <person name="Bruneel O."/>
            <person name="Chandler M."/>
            <person name="Cleiss J."/>
            <person name="Duran R."/>
            <person name="Elbaz-Poulichet F."/>
            <person name="Fonknechten N."/>
            <person name="Lauga B."/>
            <person name="Mornico D."/>
            <person name="Ortet P."/>
            <person name="Schaeffer C."/>
            <person name="Siguier P."/>
            <person name="Alexander Thil Smith A."/>
            <person name="Van Dorsselaer A."/>
            <person name="Weissenbach J."/>
            <person name="Medigue C."/>
            <person name="Le Paslier D."/>
        </authorList>
    </citation>
    <scope>NUCLEOTIDE SEQUENCE</scope>
</reference>
<keyword evidence="1" id="KW-0812">Transmembrane</keyword>
<feature type="transmembrane region" description="Helical" evidence="1">
    <location>
        <begin position="215"/>
        <end position="248"/>
    </location>
</feature>
<keyword evidence="1" id="KW-0472">Membrane</keyword>
<dbReference type="GO" id="GO:0004175">
    <property type="term" value="F:endopeptidase activity"/>
    <property type="evidence" value="ECO:0007669"/>
    <property type="project" value="UniProtKB-ARBA"/>
</dbReference>
<sequence length="280" mass="30885">MPNEHPSIKADQLQFTGKEGSEARAEKLAKSGALPSDINQSFLSLIKITRLTSLILWSFIALILISFMSGAVIALLYFQKEISKQTVTLLMGLPFDALTSYAVFGVIMLGGLLLALWRTRLEKTTQKSLREVLFGNLTCYRAVIVGLATAVFILSPEILHVFWAIASRKTIPLVAQHSGVSFGTSPMGIVLILVIPLLEEIFFRLWLQSVLQKYIGIWGAAVACLLFIAAHMSAWILVIPSAVALTWIRYKHGSLISTLTMHITNNALVTLFFILAGKRL</sequence>
<feature type="transmembrane region" description="Helical" evidence="1">
    <location>
        <begin position="254"/>
        <end position="276"/>
    </location>
</feature>
<feature type="domain" description="CAAX prenyl protease 2/Lysostaphin resistance protein A-like" evidence="2">
    <location>
        <begin position="186"/>
        <end position="268"/>
    </location>
</feature>
<protein>
    <recommendedName>
        <fullName evidence="2">CAAX prenyl protease 2/Lysostaphin resistance protein A-like domain-containing protein</fullName>
    </recommendedName>
</protein>
<dbReference type="AlphaFoldDB" id="E6Q4X0"/>
<dbReference type="EMBL" id="CABO01000031">
    <property type="protein sequence ID" value="CBI02231.1"/>
    <property type="molecule type" value="Genomic_DNA"/>
</dbReference>
<keyword evidence="1" id="KW-1133">Transmembrane helix</keyword>
<dbReference type="InterPro" id="IPR003675">
    <property type="entry name" value="Rce1/LyrA-like_dom"/>
</dbReference>
<feature type="transmembrane region" description="Helical" evidence="1">
    <location>
        <begin position="98"/>
        <end position="117"/>
    </location>
</feature>
<organism evidence="3">
    <name type="scientific">mine drainage metagenome</name>
    <dbReference type="NCBI Taxonomy" id="410659"/>
    <lineage>
        <taxon>unclassified sequences</taxon>
        <taxon>metagenomes</taxon>
        <taxon>ecological metagenomes</taxon>
    </lineage>
</organism>
<feature type="transmembrane region" description="Helical" evidence="1">
    <location>
        <begin position="138"/>
        <end position="165"/>
    </location>
</feature>
<evidence type="ECO:0000259" key="2">
    <source>
        <dbReference type="Pfam" id="PF02517"/>
    </source>
</evidence>
<feature type="transmembrane region" description="Helical" evidence="1">
    <location>
        <begin position="54"/>
        <end position="78"/>
    </location>
</feature>
<evidence type="ECO:0000256" key="1">
    <source>
        <dbReference type="SAM" id="Phobius"/>
    </source>
</evidence>
<gene>
    <name evidence="3" type="ORF">CARN4_0956</name>
</gene>
<accession>E6Q4X0</accession>
<evidence type="ECO:0000313" key="3">
    <source>
        <dbReference type="EMBL" id="CBI02231.1"/>
    </source>
</evidence>